<evidence type="ECO:0000313" key="1">
    <source>
        <dbReference type="EMBL" id="KKN75962.1"/>
    </source>
</evidence>
<protein>
    <submittedName>
        <fullName evidence="1">Uncharacterized protein</fullName>
    </submittedName>
</protein>
<organism evidence="1">
    <name type="scientific">marine sediment metagenome</name>
    <dbReference type="NCBI Taxonomy" id="412755"/>
    <lineage>
        <taxon>unclassified sequences</taxon>
        <taxon>metagenomes</taxon>
        <taxon>ecological metagenomes</taxon>
    </lineage>
</organism>
<proteinExistence type="predicted"/>
<gene>
    <name evidence="1" type="ORF">LCGC14_0375190</name>
</gene>
<dbReference type="AlphaFoldDB" id="A0A0F9TM19"/>
<sequence>MPSRYLDTDEGLRSACVSYPQAIALVANQSSRHIAYNLPQKEKTPALRPLLALES</sequence>
<accession>A0A0F9TM19</accession>
<comment type="caution">
    <text evidence="1">The sequence shown here is derived from an EMBL/GenBank/DDBJ whole genome shotgun (WGS) entry which is preliminary data.</text>
</comment>
<name>A0A0F9TM19_9ZZZZ</name>
<dbReference type="EMBL" id="LAZR01000301">
    <property type="protein sequence ID" value="KKN75962.1"/>
    <property type="molecule type" value="Genomic_DNA"/>
</dbReference>
<reference evidence="1" key="1">
    <citation type="journal article" date="2015" name="Nature">
        <title>Complex archaea that bridge the gap between prokaryotes and eukaryotes.</title>
        <authorList>
            <person name="Spang A."/>
            <person name="Saw J.H."/>
            <person name="Jorgensen S.L."/>
            <person name="Zaremba-Niedzwiedzka K."/>
            <person name="Martijn J."/>
            <person name="Lind A.E."/>
            <person name="van Eijk R."/>
            <person name="Schleper C."/>
            <person name="Guy L."/>
            <person name="Ettema T.J."/>
        </authorList>
    </citation>
    <scope>NUCLEOTIDE SEQUENCE</scope>
</reference>